<dbReference type="PANTHER" id="PTHR30390:SF7">
    <property type="entry name" value="PHOSPHOHEPTOSE ISOMERASE"/>
    <property type="match status" value="1"/>
</dbReference>
<dbReference type="Proteomes" id="UP000886884">
    <property type="component" value="Unassembled WGS sequence"/>
</dbReference>
<evidence type="ECO:0000259" key="1">
    <source>
        <dbReference type="PROSITE" id="PS51464"/>
    </source>
</evidence>
<evidence type="ECO:0000313" key="3">
    <source>
        <dbReference type="Proteomes" id="UP000886884"/>
    </source>
</evidence>
<name>A0A9D1TC89_9FIRM</name>
<dbReference type="PANTHER" id="PTHR30390">
    <property type="entry name" value="SEDOHEPTULOSE 7-PHOSPHATE ISOMERASE / DNAA INITIATOR-ASSOCIATING FACTOR FOR REPLICATION INITIATION"/>
    <property type="match status" value="1"/>
</dbReference>
<accession>A0A9D1TC89</accession>
<proteinExistence type="predicted"/>
<dbReference type="EMBL" id="DVOT01000129">
    <property type="protein sequence ID" value="HIV27699.1"/>
    <property type="molecule type" value="Genomic_DNA"/>
</dbReference>
<dbReference type="Gene3D" id="3.40.50.10490">
    <property type="entry name" value="Glucose-6-phosphate isomerase like protein, domain 1"/>
    <property type="match status" value="1"/>
</dbReference>
<evidence type="ECO:0000313" key="2">
    <source>
        <dbReference type="EMBL" id="HIV27699.1"/>
    </source>
</evidence>
<sequence>MGRYFGAVREVLDKVERTQAEAMEQAADWFAEAVKGGNCIFAFGCSHAGLLALELYYRTGGLAVINPVRAPGLCLDIDPATMTSQLERMADYGRIIVDNQPMRAGDVFLIHSVSGRNAVTVDAALRAKEKGVRVIALTNVDYSRAQASRHASGLRLCDAADLVIDNCGCVGDSAIEIEGVPEKVAPTSTAVGAAIVNAVMARAVEKIAQSGMVPPIFMSANLDQGDEHNRKMLAEYQDRIFYMGHTRG</sequence>
<dbReference type="InterPro" id="IPR046348">
    <property type="entry name" value="SIS_dom_sf"/>
</dbReference>
<feature type="domain" description="SIS" evidence="1">
    <location>
        <begin position="30"/>
        <end position="217"/>
    </location>
</feature>
<dbReference type="Pfam" id="PF13580">
    <property type="entry name" value="SIS_2"/>
    <property type="match status" value="1"/>
</dbReference>
<dbReference type="GO" id="GO:0097367">
    <property type="term" value="F:carbohydrate derivative binding"/>
    <property type="evidence" value="ECO:0007669"/>
    <property type="project" value="InterPro"/>
</dbReference>
<dbReference type="GO" id="GO:1901135">
    <property type="term" value="P:carbohydrate derivative metabolic process"/>
    <property type="evidence" value="ECO:0007669"/>
    <property type="project" value="InterPro"/>
</dbReference>
<dbReference type="PROSITE" id="PS51464">
    <property type="entry name" value="SIS"/>
    <property type="match status" value="1"/>
</dbReference>
<dbReference type="NCBIfam" id="NF002805">
    <property type="entry name" value="PRK02947.1"/>
    <property type="match status" value="1"/>
</dbReference>
<protein>
    <submittedName>
        <fullName evidence="2">SIS domain-containing protein</fullName>
    </submittedName>
</protein>
<organism evidence="2 3">
    <name type="scientific">Candidatus Ornithocaccomicrobium faecavium</name>
    <dbReference type="NCBI Taxonomy" id="2840890"/>
    <lineage>
        <taxon>Bacteria</taxon>
        <taxon>Bacillati</taxon>
        <taxon>Bacillota</taxon>
        <taxon>Clostridia</taxon>
        <taxon>Candidatus Ornithocaccomicrobium</taxon>
    </lineage>
</organism>
<dbReference type="InterPro" id="IPR035472">
    <property type="entry name" value="RpiR-like_SIS"/>
</dbReference>
<dbReference type="InterPro" id="IPR001347">
    <property type="entry name" value="SIS_dom"/>
</dbReference>
<dbReference type="SUPFAM" id="SSF53697">
    <property type="entry name" value="SIS domain"/>
    <property type="match status" value="1"/>
</dbReference>
<comment type="caution">
    <text evidence="2">The sequence shown here is derived from an EMBL/GenBank/DDBJ whole genome shotgun (WGS) entry which is preliminary data.</text>
</comment>
<reference evidence="2" key="2">
    <citation type="journal article" date="2021" name="PeerJ">
        <title>Extensive microbial diversity within the chicken gut microbiome revealed by metagenomics and culture.</title>
        <authorList>
            <person name="Gilroy R."/>
            <person name="Ravi A."/>
            <person name="Getino M."/>
            <person name="Pursley I."/>
            <person name="Horton D.L."/>
            <person name="Alikhan N.F."/>
            <person name="Baker D."/>
            <person name="Gharbi K."/>
            <person name="Hall N."/>
            <person name="Watson M."/>
            <person name="Adriaenssens E.M."/>
            <person name="Foster-Nyarko E."/>
            <person name="Jarju S."/>
            <person name="Secka A."/>
            <person name="Antonio M."/>
            <person name="Oren A."/>
            <person name="Chaudhuri R.R."/>
            <person name="La Ragione R."/>
            <person name="Hildebrand F."/>
            <person name="Pallen M.J."/>
        </authorList>
    </citation>
    <scope>NUCLEOTIDE SEQUENCE</scope>
    <source>
        <strain evidence="2">CHK183-6373</strain>
    </source>
</reference>
<dbReference type="CDD" id="cd05013">
    <property type="entry name" value="SIS_RpiR"/>
    <property type="match status" value="1"/>
</dbReference>
<dbReference type="AlphaFoldDB" id="A0A9D1TC89"/>
<gene>
    <name evidence="2" type="ORF">IAA64_06990</name>
</gene>
<reference evidence="2" key="1">
    <citation type="submission" date="2020-10" db="EMBL/GenBank/DDBJ databases">
        <authorList>
            <person name="Gilroy R."/>
        </authorList>
    </citation>
    <scope>NUCLEOTIDE SEQUENCE</scope>
    <source>
        <strain evidence="2">CHK183-6373</strain>
    </source>
</reference>
<dbReference type="InterPro" id="IPR050099">
    <property type="entry name" value="SIS_GmhA/DiaA_subfam"/>
</dbReference>